<dbReference type="RefSeq" id="WP_253750727.1">
    <property type="nucleotide sequence ID" value="NZ_JAMZDZ010000001.1"/>
</dbReference>
<keyword evidence="4" id="KW-1185">Reference proteome</keyword>
<dbReference type="CDD" id="cd02440">
    <property type="entry name" value="AdoMet_MTases"/>
    <property type="match status" value="1"/>
</dbReference>
<proteinExistence type="predicted"/>
<comment type="caution">
    <text evidence="3">The sequence shown here is derived from an EMBL/GenBank/DDBJ whole genome shotgun (WGS) entry which is preliminary data.</text>
</comment>
<dbReference type="PANTHER" id="PTHR43648">
    <property type="entry name" value="ELECTRON TRANSFER FLAVOPROTEIN BETA SUBUNIT LYSINE METHYLTRANSFERASE"/>
    <property type="match status" value="1"/>
</dbReference>
<dbReference type="InterPro" id="IPR050078">
    <property type="entry name" value="Ribosomal_L11_MeTrfase_PrmA"/>
</dbReference>
<evidence type="ECO:0000256" key="1">
    <source>
        <dbReference type="ARBA" id="ARBA00022603"/>
    </source>
</evidence>
<name>A0ABV8LS79_9ACTN</name>
<sequence length="216" mass="23219">MLIDFVRAHTEPLGLPFLPELKLRQATEAIPLWELMEQVTGRKGLPPPFWAFAWAGGQGLARHLLDHPELVAGKSVLDLAAGGGLVAIAAARSGARSVVANEIDEYADAAIALNAELNGVTVDRALGDLLSTPPELPVPDADVVLAGDVFYSRDMANAMLGFLRRQHERGALVLVGDPGRAYRPTTGFEQVAAFRVPVNEDLEDADLKHTTVLRMV</sequence>
<evidence type="ECO:0000256" key="2">
    <source>
        <dbReference type="ARBA" id="ARBA00022679"/>
    </source>
</evidence>
<dbReference type="Pfam" id="PF06325">
    <property type="entry name" value="PrmA"/>
    <property type="match status" value="1"/>
</dbReference>
<keyword evidence="2" id="KW-0808">Transferase</keyword>
<accession>A0ABV8LS79</accession>
<gene>
    <name evidence="3" type="ORF">ACFOZ4_23725</name>
</gene>
<dbReference type="Proteomes" id="UP001595816">
    <property type="component" value="Unassembled WGS sequence"/>
</dbReference>
<reference evidence="4" key="1">
    <citation type="journal article" date="2019" name="Int. J. Syst. Evol. Microbiol.">
        <title>The Global Catalogue of Microorganisms (GCM) 10K type strain sequencing project: providing services to taxonomists for standard genome sequencing and annotation.</title>
        <authorList>
            <consortium name="The Broad Institute Genomics Platform"/>
            <consortium name="The Broad Institute Genome Sequencing Center for Infectious Disease"/>
            <person name="Wu L."/>
            <person name="Ma J."/>
        </authorList>
    </citation>
    <scope>NUCLEOTIDE SEQUENCE [LARGE SCALE GENOMIC DNA]</scope>
    <source>
        <strain evidence="4">CGMCC 4.7289</strain>
    </source>
</reference>
<keyword evidence="1 3" id="KW-0489">Methyltransferase</keyword>
<dbReference type="EMBL" id="JBHSAY010000013">
    <property type="protein sequence ID" value="MFC4133630.1"/>
    <property type="molecule type" value="Genomic_DNA"/>
</dbReference>
<evidence type="ECO:0000313" key="4">
    <source>
        <dbReference type="Proteomes" id="UP001595816"/>
    </source>
</evidence>
<organism evidence="3 4">
    <name type="scientific">Hamadaea flava</name>
    <dbReference type="NCBI Taxonomy" id="1742688"/>
    <lineage>
        <taxon>Bacteria</taxon>
        <taxon>Bacillati</taxon>
        <taxon>Actinomycetota</taxon>
        <taxon>Actinomycetes</taxon>
        <taxon>Micromonosporales</taxon>
        <taxon>Micromonosporaceae</taxon>
        <taxon>Hamadaea</taxon>
    </lineage>
</organism>
<dbReference type="Gene3D" id="3.40.50.150">
    <property type="entry name" value="Vaccinia Virus protein VP39"/>
    <property type="match status" value="1"/>
</dbReference>
<protein>
    <submittedName>
        <fullName evidence="3">Class I SAM-dependent methyltransferase</fullName>
    </submittedName>
</protein>
<dbReference type="InterPro" id="IPR029063">
    <property type="entry name" value="SAM-dependent_MTases_sf"/>
</dbReference>
<dbReference type="GO" id="GO:0008168">
    <property type="term" value="F:methyltransferase activity"/>
    <property type="evidence" value="ECO:0007669"/>
    <property type="project" value="UniProtKB-KW"/>
</dbReference>
<dbReference type="GO" id="GO:0032259">
    <property type="term" value="P:methylation"/>
    <property type="evidence" value="ECO:0007669"/>
    <property type="project" value="UniProtKB-KW"/>
</dbReference>
<dbReference type="SUPFAM" id="SSF53335">
    <property type="entry name" value="S-adenosyl-L-methionine-dependent methyltransferases"/>
    <property type="match status" value="1"/>
</dbReference>
<evidence type="ECO:0000313" key="3">
    <source>
        <dbReference type="EMBL" id="MFC4133630.1"/>
    </source>
</evidence>
<dbReference type="PANTHER" id="PTHR43648:SF1">
    <property type="entry name" value="ELECTRON TRANSFER FLAVOPROTEIN BETA SUBUNIT LYSINE METHYLTRANSFERASE"/>
    <property type="match status" value="1"/>
</dbReference>